<evidence type="ECO:0000313" key="3">
    <source>
        <dbReference type="EMBL" id="RNF09978.1"/>
    </source>
</evidence>
<name>A0A422NWY1_TRYRA</name>
<protein>
    <submittedName>
        <fullName evidence="3">Uncharacterized protein</fullName>
    </submittedName>
</protein>
<feature type="chain" id="PRO_5019565072" evidence="2">
    <location>
        <begin position="18"/>
        <end position="712"/>
    </location>
</feature>
<keyword evidence="1" id="KW-0812">Transmembrane</keyword>
<dbReference type="AlphaFoldDB" id="A0A422NWY1"/>
<keyword evidence="4" id="KW-1185">Reference proteome</keyword>
<gene>
    <name evidence="3" type="ORF">TraAM80_01817</name>
</gene>
<evidence type="ECO:0000256" key="1">
    <source>
        <dbReference type="SAM" id="Phobius"/>
    </source>
</evidence>
<feature type="transmembrane region" description="Helical" evidence="1">
    <location>
        <begin position="645"/>
        <end position="666"/>
    </location>
</feature>
<accession>A0A422NWY1</accession>
<organism evidence="3 4">
    <name type="scientific">Trypanosoma rangeli</name>
    <dbReference type="NCBI Taxonomy" id="5698"/>
    <lineage>
        <taxon>Eukaryota</taxon>
        <taxon>Discoba</taxon>
        <taxon>Euglenozoa</taxon>
        <taxon>Kinetoplastea</taxon>
        <taxon>Metakinetoplastina</taxon>
        <taxon>Trypanosomatida</taxon>
        <taxon>Trypanosomatidae</taxon>
        <taxon>Trypanosoma</taxon>
        <taxon>Herpetosoma</taxon>
    </lineage>
</organism>
<dbReference type="RefSeq" id="XP_029241288.1">
    <property type="nucleotide sequence ID" value="XM_029378845.1"/>
</dbReference>
<dbReference type="OrthoDB" id="271747at2759"/>
<dbReference type="Proteomes" id="UP000283634">
    <property type="component" value="Unassembled WGS sequence"/>
</dbReference>
<keyword evidence="1" id="KW-0472">Membrane</keyword>
<proteinExistence type="predicted"/>
<dbReference type="EMBL" id="MKGL01000039">
    <property type="protein sequence ID" value="RNF09978.1"/>
    <property type="molecule type" value="Genomic_DNA"/>
</dbReference>
<dbReference type="GeneID" id="40325750"/>
<keyword evidence="1" id="KW-1133">Transmembrane helix</keyword>
<evidence type="ECO:0000256" key="2">
    <source>
        <dbReference type="SAM" id="SignalP"/>
    </source>
</evidence>
<evidence type="ECO:0000313" key="4">
    <source>
        <dbReference type="Proteomes" id="UP000283634"/>
    </source>
</evidence>
<keyword evidence="2" id="KW-0732">Signal</keyword>
<feature type="signal peptide" evidence="2">
    <location>
        <begin position="1"/>
        <end position="17"/>
    </location>
</feature>
<reference evidence="3 4" key="1">
    <citation type="journal article" date="2018" name="BMC Genomics">
        <title>Genomic comparison of Trypanosoma conorhini and Trypanosoma rangeli to Trypanosoma cruzi strains of high and low virulence.</title>
        <authorList>
            <person name="Bradwell K.R."/>
            <person name="Koparde V.N."/>
            <person name="Matveyev A.V."/>
            <person name="Serrano M.G."/>
            <person name="Alves J.M."/>
            <person name="Parikh H."/>
            <person name="Huang B."/>
            <person name="Lee V."/>
            <person name="Espinosa-Alvarez O."/>
            <person name="Ortiz P.A."/>
            <person name="Costa-Martins A.G."/>
            <person name="Teixeira M.M."/>
            <person name="Buck G.A."/>
        </authorList>
    </citation>
    <scope>NUCLEOTIDE SEQUENCE [LARGE SCALE GENOMIC DNA]</scope>
    <source>
        <strain evidence="3 4">AM80</strain>
    </source>
</reference>
<dbReference type="OMA" id="CGTGCIV"/>
<comment type="caution">
    <text evidence="3">The sequence shown here is derived from an EMBL/GenBank/DDBJ whole genome shotgun (WGS) entry which is preliminary data.</text>
</comment>
<sequence>MRISPFQALLIVTSVLAATTHEMATAMPLRYMVETVSGVSGVIGTDNGGRGKSLLTRPRALCQGRNEDEILIGVKGFFRTYSRSTQMTGTLLGNGTATDVDDSWANARVDKPAGCVRTLRNNMMFVYFVESQNRLRYITNNSVLSIQLENGLSFTDVTLYGDRLYMTEQNMDKVWSCEIGVDGTPTKCEGQHGFKCEYTKYNGIAVNALGVFVVGSSSQMGICHFDSSGTKISHLPGSYIDVFSAPSGALYAMSSYQLYHLHVEASSMTVVLFAGNSSLTCPPVVDGYTFRMCLNWRLFVLAENEMYLSSHLNTVRAVTLPPAIVPAQLQPPPLPLGYPDAPKVIPEIVALMKEALNKKLGTNSTYAPQNSMHVNDSTWVTDFVVLVQQADFVNVTTPGEVATTDFAAVQRAVEAYYDRIDEALYMDTSIFPFCNATMMNDVMHGLVSVVRKVLEFPLIYANPPMRVTINNITNITRMKLLMPERFNNNTSHVILAELNANTALRDILRVEYGAANVVQLVFPFPQFDFSKLTPVQDMEVRWFIQNMVNAQLEMCKSFMGGGGIAAGGDRNSTCEAVITNRTETLVTRPPFNVQNEYEVFVPQKYNFNVSRCLQGTDWAPLEYLLKNYTAANTTPYKPACNRGCIIGVAVAAAVVLTALIAIVVVLTSKRKRLAAVVAPVRPMFKSTLDDEEELEISNPLDANNEEHVLDRY</sequence>